<evidence type="ECO:0000256" key="1">
    <source>
        <dbReference type="SAM" id="SignalP"/>
    </source>
</evidence>
<dbReference type="SUPFAM" id="SSF49373">
    <property type="entry name" value="Invasin/intimin cell-adhesion fragments"/>
    <property type="match status" value="1"/>
</dbReference>
<proteinExistence type="predicted"/>
<sequence length="156" mass="15682">MKRVSRRDRRTLMKLVAIAAVGLLSVQCSQEEEATPSSPSSGTQYVLALAADPDTIDGDGTSTSTISAVLTGDGSPIEDALLDFATIGGSVTPGVATTDSTGTATTVLMSDESSSGGLVSCAFGASAQDQAWVVFTPVTPDSGDTIGPLPPPSDTT</sequence>
<dbReference type="AlphaFoldDB" id="A0A0S8G7X1"/>
<reference evidence="2 3" key="1">
    <citation type="journal article" date="2015" name="Microbiome">
        <title>Genomic resolution of linkages in carbon, nitrogen, and sulfur cycling among widespread estuary sediment bacteria.</title>
        <authorList>
            <person name="Baker B.J."/>
            <person name="Lazar C.S."/>
            <person name="Teske A.P."/>
            <person name="Dick G.J."/>
        </authorList>
    </citation>
    <scope>NUCLEOTIDE SEQUENCE [LARGE SCALE GENOMIC DNA]</scope>
    <source>
        <strain evidence="2">SM23_40</strain>
    </source>
</reference>
<dbReference type="Gene3D" id="2.60.40.10">
    <property type="entry name" value="Immunoglobulins"/>
    <property type="match status" value="1"/>
</dbReference>
<accession>A0A0S8G7X1</accession>
<evidence type="ECO:0008006" key="4">
    <source>
        <dbReference type="Google" id="ProtNLM"/>
    </source>
</evidence>
<feature type="non-terminal residue" evidence="2">
    <location>
        <position position="156"/>
    </location>
</feature>
<gene>
    <name evidence="2" type="ORF">AMJ82_08440</name>
</gene>
<feature type="chain" id="PRO_5006646736" description="Big-1 domain-containing protein" evidence="1">
    <location>
        <begin position="31"/>
        <end position="156"/>
    </location>
</feature>
<evidence type="ECO:0000313" key="2">
    <source>
        <dbReference type="EMBL" id="KPK68356.1"/>
    </source>
</evidence>
<name>A0A0S8G7X1_UNCT6</name>
<dbReference type="Proteomes" id="UP000051717">
    <property type="component" value="Unassembled WGS sequence"/>
</dbReference>
<organism evidence="2 3">
    <name type="scientific">candidate division TA06 bacterium SM23_40</name>
    <dbReference type="NCBI Taxonomy" id="1703774"/>
    <lineage>
        <taxon>Bacteria</taxon>
        <taxon>Bacteria division TA06</taxon>
    </lineage>
</organism>
<keyword evidence="1" id="KW-0732">Signal</keyword>
<evidence type="ECO:0000313" key="3">
    <source>
        <dbReference type="Proteomes" id="UP000051717"/>
    </source>
</evidence>
<dbReference type="InterPro" id="IPR013783">
    <property type="entry name" value="Ig-like_fold"/>
</dbReference>
<protein>
    <recommendedName>
        <fullName evidence="4">Big-1 domain-containing protein</fullName>
    </recommendedName>
</protein>
<feature type="signal peptide" evidence="1">
    <location>
        <begin position="1"/>
        <end position="30"/>
    </location>
</feature>
<comment type="caution">
    <text evidence="2">The sequence shown here is derived from an EMBL/GenBank/DDBJ whole genome shotgun (WGS) entry which is preliminary data.</text>
</comment>
<dbReference type="InterPro" id="IPR008964">
    <property type="entry name" value="Invasin/intimin_cell_adhesion"/>
</dbReference>
<dbReference type="EMBL" id="LJUI01000079">
    <property type="protein sequence ID" value="KPK68356.1"/>
    <property type="molecule type" value="Genomic_DNA"/>
</dbReference>